<evidence type="ECO:0000313" key="3">
    <source>
        <dbReference type="EMBL" id="NXE53974.1"/>
    </source>
</evidence>
<feature type="non-terminal residue" evidence="3">
    <location>
        <position position="1"/>
    </location>
</feature>
<protein>
    <recommendedName>
        <fullName evidence="2">Methyltransferase-like 26</fullName>
    </recommendedName>
</protein>
<dbReference type="AlphaFoldDB" id="A0A7K8NL04"/>
<comment type="similarity">
    <text evidence="1">Belongs to the UPF0585 family.</text>
</comment>
<reference evidence="3 4" key="1">
    <citation type="submission" date="2019-09" db="EMBL/GenBank/DDBJ databases">
        <title>Bird 10,000 Genomes (B10K) Project - Family phase.</title>
        <authorList>
            <person name="Zhang G."/>
        </authorList>
    </citation>
    <scope>NUCLEOTIDE SEQUENCE [LARGE SCALE GENOMIC DNA]</scope>
    <source>
        <strain evidence="3">B10K-LSUMZ-50683</strain>
        <tissue evidence="3">Muscle</tissue>
    </source>
</reference>
<feature type="non-terminal residue" evidence="3">
    <location>
        <position position="75"/>
    </location>
</feature>
<dbReference type="Pfam" id="PF06080">
    <property type="entry name" value="DUF938"/>
    <property type="match status" value="1"/>
</dbReference>
<dbReference type="Proteomes" id="UP000524187">
    <property type="component" value="Unassembled WGS sequence"/>
</dbReference>
<proteinExistence type="inferred from homology"/>
<dbReference type="PANTHER" id="PTHR20974:SF2">
    <property type="entry name" value="METHYLTRANSFERASE-LIKE 26"/>
    <property type="match status" value="1"/>
</dbReference>
<sequence length="75" mass="8208">SIAAFREAMQLHNMLPPIYLDASQSWETWGGIQPGTLDLVVNINMMHISELRCTEGLFEGAGVLLKPGGVLFTYG</sequence>
<name>A0A7K8NL04_CASCA</name>
<dbReference type="InterPro" id="IPR010342">
    <property type="entry name" value="DUF938"/>
</dbReference>
<keyword evidence="4" id="KW-1185">Reference proteome</keyword>
<organism evidence="3 4">
    <name type="scientific">Casuarius casuarius</name>
    <name type="common">Southern cassowary</name>
    <name type="synonym">Struthio casuarius</name>
    <dbReference type="NCBI Taxonomy" id="8787"/>
    <lineage>
        <taxon>Eukaryota</taxon>
        <taxon>Metazoa</taxon>
        <taxon>Chordata</taxon>
        <taxon>Craniata</taxon>
        <taxon>Vertebrata</taxon>
        <taxon>Euteleostomi</taxon>
        <taxon>Archelosauria</taxon>
        <taxon>Archosauria</taxon>
        <taxon>Dinosauria</taxon>
        <taxon>Saurischia</taxon>
        <taxon>Theropoda</taxon>
        <taxon>Coelurosauria</taxon>
        <taxon>Aves</taxon>
        <taxon>Palaeognathae</taxon>
        <taxon>Casuariiformes</taxon>
        <taxon>Casuariidae</taxon>
        <taxon>Casuarius</taxon>
    </lineage>
</organism>
<accession>A0A7K8NL04</accession>
<evidence type="ECO:0000313" key="4">
    <source>
        <dbReference type="Proteomes" id="UP000524187"/>
    </source>
</evidence>
<evidence type="ECO:0000256" key="1">
    <source>
        <dbReference type="ARBA" id="ARBA00008308"/>
    </source>
</evidence>
<dbReference type="InterPro" id="IPR029063">
    <property type="entry name" value="SAM-dependent_MTases_sf"/>
</dbReference>
<comment type="caution">
    <text evidence="3">The sequence shown here is derived from an EMBL/GenBank/DDBJ whole genome shotgun (WGS) entry which is preliminary data.</text>
</comment>
<dbReference type="EMBL" id="VWPT01000185">
    <property type="protein sequence ID" value="NXE53974.1"/>
    <property type="molecule type" value="Genomic_DNA"/>
</dbReference>
<dbReference type="SUPFAM" id="SSF53335">
    <property type="entry name" value="S-adenosyl-L-methionine-dependent methyltransferases"/>
    <property type="match status" value="1"/>
</dbReference>
<dbReference type="PANTHER" id="PTHR20974">
    <property type="entry name" value="UPF0585 PROTEIN CG18661"/>
    <property type="match status" value="1"/>
</dbReference>
<evidence type="ECO:0000256" key="2">
    <source>
        <dbReference type="ARBA" id="ARBA00040746"/>
    </source>
</evidence>
<gene>
    <name evidence="3" type="primary">Mettl26</name>
    <name evidence="3" type="ORF">CASCAS_R08649</name>
</gene>